<keyword evidence="2" id="KW-1185">Reference proteome</keyword>
<name>A0ACC2V1E2_9TREE</name>
<evidence type="ECO:0000313" key="2">
    <source>
        <dbReference type="Proteomes" id="UP001230649"/>
    </source>
</evidence>
<gene>
    <name evidence="1" type="ORF">QFC20_007260</name>
</gene>
<sequence>MPPRSPRIKIEEEEHLYGPGIDANAPVDPNQRTGFHLLKHRWDERETPPPPSYDPGSLDSVPHFPPSVVTYSANSDRPQSSNIETGDGSSGSPDSLYDEPTAPSSNGPAASLDSQTGGGQIQASMTPASASPNASPTERLSDTSIRTTRATSAHSGSFREGSIISRPPPSSAHDSAASEGELGILWGVRQDIGGTTWAIGTPHEGNGTRFKIGVDVDSETGKVIRLITLPERPVTQDIVKGHLPRARDREFWRPSGVDQRILLDYVSGWIVGIQRAFWTRVQPGLERQQHPSSAGPSHGFQSEVTPYSTNEPVREMGAAIKRRQKNIGVLYWKVCTTNGETFEVGWKYNTGTHYTTCIVTIGEGVTEKEHIRSKFPPYGDKRFWHARQLITNDAYEEQHKTTGLLAAMIINLRKTEYGMSASTR</sequence>
<proteinExistence type="predicted"/>
<accession>A0ACC2V1E2</accession>
<protein>
    <submittedName>
        <fullName evidence="1">Uncharacterized protein</fullName>
    </submittedName>
</protein>
<evidence type="ECO:0000313" key="1">
    <source>
        <dbReference type="EMBL" id="KAJ9092832.1"/>
    </source>
</evidence>
<reference evidence="1" key="1">
    <citation type="submission" date="2023-04" db="EMBL/GenBank/DDBJ databases">
        <title>Draft Genome sequencing of Naganishia species isolated from polar environments using Oxford Nanopore Technology.</title>
        <authorList>
            <person name="Leo P."/>
            <person name="Venkateswaran K."/>
        </authorList>
    </citation>
    <scope>NUCLEOTIDE SEQUENCE</scope>
    <source>
        <strain evidence="1">MNA-CCFEE 5262</strain>
    </source>
</reference>
<organism evidence="1 2">
    <name type="scientific">Naganishia adeliensis</name>
    <dbReference type="NCBI Taxonomy" id="92952"/>
    <lineage>
        <taxon>Eukaryota</taxon>
        <taxon>Fungi</taxon>
        <taxon>Dikarya</taxon>
        <taxon>Basidiomycota</taxon>
        <taxon>Agaricomycotina</taxon>
        <taxon>Tremellomycetes</taxon>
        <taxon>Filobasidiales</taxon>
        <taxon>Filobasidiaceae</taxon>
        <taxon>Naganishia</taxon>
    </lineage>
</organism>
<dbReference type="EMBL" id="JASBWS010000165">
    <property type="protein sequence ID" value="KAJ9092832.1"/>
    <property type="molecule type" value="Genomic_DNA"/>
</dbReference>
<comment type="caution">
    <text evidence="1">The sequence shown here is derived from an EMBL/GenBank/DDBJ whole genome shotgun (WGS) entry which is preliminary data.</text>
</comment>
<dbReference type="Proteomes" id="UP001230649">
    <property type="component" value="Unassembled WGS sequence"/>
</dbReference>